<protein>
    <submittedName>
        <fullName evidence="2">Uncharacterized protein</fullName>
    </submittedName>
</protein>
<evidence type="ECO:0000256" key="1">
    <source>
        <dbReference type="SAM" id="SignalP"/>
    </source>
</evidence>
<name>A0A0J8GWX8_9ALTE</name>
<dbReference type="RefSeq" id="WP_048692365.1">
    <property type="nucleotide sequence ID" value="NZ_KQ130490.1"/>
</dbReference>
<feature type="chain" id="PRO_5005298636" evidence="1">
    <location>
        <begin position="21"/>
        <end position="355"/>
    </location>
</feature>
<feature type="signal peptide" evidence="1">
    <location>
        <begin position="1"/>
        <end position="20"/>
    </location>
</feature>
<proteinExistence type="predicted"/>
<comment type="caution">
    <text evidence="2">The sequence shown here is derived from an EMBL/GenBank/DDBJ whole genome shotgun (WGS) entry which is preliminary data.</text>
</comment>
<organism evidence="2 3">
    <name type="scientific">Catenovulum maritimum</name>
    <dbReference type="NCBI Taxonomy" id="1513271"/>
    <lineage>
        <taxon>Bacteria</taxon>
        <taxon>Pseudomonadati</taxon>
        <taxon>Pseudomonadota</taxon>
        <taxon>Gammaproteobacteria</taxon>
        <taxon>Alteromonadales</taxon>
        <taxon>Alteromonadaceae</taxon>
        <taxon>Catenovulum</taxon>
    </lineage>
</organism>
<gene>
    <name evidence="2" type="ORF">XM47_10725</name>
</gene>
<sequence>MRLIQLGIVLLSLFSSIIHANEQVPCWLNKPINDHLIGFIGVSSPYAAKADLPLTSSRKKALSKMAAYFDWTLIESDFENLKQNTKALSNGAEIIFAKGFQNQNGFFSYVTFQDNRHRTQQKSLNKLCKLSVCQFEKCQPDWLCKSNASAVFGASNLTSIPSRQYLKTAENAREIMSYLDQAYVDEYIYKVNTTGLKQNVDFRLRNWNVDKLGTSNSKLLNTNVCHSRHFLFSRFTHDNLSVVPLKTFDTWFVNPHLPSRQGAVGSFVGYTADGKFSSSIKFAIKDALIELAKVKEIEIESEYLIESGTGIFTLSKTKEITSTSVSAKLMDIKIKEKDNKLVVYTWLLENPQQGN</sequence>
<dbReference type="AlphaFoldDB" id="A0A0J8GWX8"/>
<reference evidence="2 3" key="1">
    <citation type="submission" date="2015-04" db="EMBL/GenBank/DDBJ databases">
        <title>Draft Genome Sequence of the Novel Agar-Digesting Marine Bacterium Q1.</title>
        <authorList>
            <person name="Li Y."/>
            <person name="Li D."/>
            <person name="Chen G."/>
            <person name="Du Z."/>
        </authorList>
    </citation>
    <scope>NUCLEOTIDE SEQUENCE [LARGE SCALE GENOMIC DNA]</scope>
    <source>
        <strain evidence="2 3">Q1</strain>
    </source>
</reference>
<keyword evidence="1" id="KW-0732">Signal</keyword>
<dbReference type="EMBL" id="LAZL01000015">
    <property type="protein sequence ID" value="KMT65198.1"/>
    <property type="molecule type" value="Genomic_DNA"/>
</dbReference>
<dbReference type="Proteomes" id="UP000037600">
    <property type="component" value="Unassembled WGS sequence"/>
</dbReference>
<evidence type="ECO:0000313" key="3">
    <source>
        <dbReference type="Proteomes" id="UP000037600"/>
    </source>
</evidence>
<evidence type="ECO:0000313" key="2">
    <source>
        <dbReference type="EMBL" id="KMT65198.1"/>
    </source>
</evidence>
<keyword evidence="3" id="KW-1185">Reference proteome</keyword>
<dbReference type="OrthoDB" id="7056855at2"/>
<accession>A0A0J8GWX8</accession>
<dbReference type="STRING" id="1513271.XM47_10725"/>